<dbReference type="GO" id="GO:0031048">
    <property type="term" value="P:regulatory ncRNA-mediated heterochromatin formation"/>
    <property type="evidence" value="ECO:0007669"/>
    <property type="project" value="TreeGrafter"/>
</dbReference>
<evidence type="ECO:0000256" key="1">
    <source>
        <dbReference type="SAM" id="MobiDB-lite"/>
    </source>
</evidence>
<gene>
    <name evidence="3" type="ORF">PCYB_122890</name>
</gene>
<dbReference type="Proteomes" id="UP000006319">
    <property type="component" value="Chromosome 12"/>
</dbReference>
<dbReference type="CDD" id="cd18808">
    <property type="entry name" value="SF1_C_Upf1"/>
    <property type="match status" value="1"/>
</dbReference>
<accession>K6VEN5</accession>
<evidence type="ECO:0000259" key="2">
    <source>
        <dbReference type="Pfam" id="PF13087"/>
    </source>
</evidence>
<dbReference type="InterPro" id="IPR027417">
    <property type="entry name" value="P-loop_NTPase"/>
</dbReference>
<dbReference type="InterPro" id="IPR045055">
    <property type="entry name" value="DNA2/NAM7-like"/>
</dbReference>
<sequence length="947" mass="109194">MQRTFELHQAYKLRYWKKEKDAYKFIASSEVDLESNDIILIKCSQMSDSFLVGVVNKIQRARDFSVLFMNVKRYICGNKVGEGIKLYEEMDISEEYVESYLNRRSGTAQEFSFAAAARGDSPQIDYTCRGHAIIDNACRGHTIGDNACRGHTIGDNAYRNHTIGDQTYGDHIKHDRSRGDLPQEPPQADDPNVHEAVTLAVHLNTISNRIKYSMLSLFERKKESPHSELLQLLLNEEKNSSSVVASPKGTDMFTGVHHDGNYNFLIQEAIHKFLESRKKEMHFFDMVNKDLIKNDKIVGKLHKRLKNSREEFSRMCNVYRRFDVYQKAVLQDILINEEGVPVHLVRGAPGSGKSDLISFIIYFLTLERKNNIFVGTSKHISVQNVRQKLLHLNLCLNRDTMHRPSNQKSDIYIDTIYQAFKIKDKKIKHLIIDEASSLSEYSSLICLNLNCDFVYAFGDDKQLTFHSLINERKRLQINYLSIFEKLSQYKNAKCHSLLIQYRLIFPMYLFTSFYFYERKLIASKKIMDHFFLSGEKENPTRVTGPEVEHSGEEAEELSGEEAEEVSGEEAEEVSGEEAEEVSGEDHPMHVNWKNLFQHCTFPILFIDTYHGESNAQTFEFKINYSYVNHFEAQIIMKLVQILNLENQKNVTILTPYTGQKLYIQSLLRNGYLGNRTHSHDPIFYRHEKENKETCTNVMYQKMAGRSEGIFFRGEHSDTPKRDIDSCAHSSHGQMFELFKKGNIGGRTNGLSGISREENILRIGLSSNPCNESIFQTDHPSGVPLFGNILSKRFPPNGERVGANNFHPSEKVLSTTSQLPPNGRTISRHIKWTNRSHSNNQPTKENTQVDQNMNILHRNVHTIDSYQGCENDFIIISTVRSNDKNLLGFLNDEKRLNVLLTRMKKGIIIVGNSNTLRNNFFWKEFISFLDFFNSRKSAFTLPFLRNLK</sequence>
<reference evidence="3 4" key="1">
    <citation type="journal article" date="2012" name="Nat. Genet.">
        <title>Plasmodium cynomolgi genome sequences provide insight into Plasmodium vivax and the monkey malaria clade.</title>
        <authorList>
            <person name="Tachibana S."/>
            <person name="Sullivan S.A."/>
            <person name="Kawai S."/>
            <person name="Nakamura S."/>
            <person name="Kim H.R."/>
            <person name="Goto N."/>
            <person name="Arisue N."/>
            <person name="Palacpac N.M.Q."/>
            <person name="Honma H."/>
            <person name="Yagi M."/>
            <person name="Tougan T."/>
            <person name="Katakai Y."/>
            <person name="Kaneko O."/>
            <person name="Mita T."/>
            <person name="Kita K."/>
            <person name="Yasutomi Y."/>
            <person name="Sutton P.L."/>
            <person name="Shakhbatyan R."/>
            <person name="Horii T."/>
            <person name="Yasunaga T."/>
            <person name="Barnwell J.W."/>
            <person name="Escalante A.A."/>
            <person name="Carlton J.M."/>
            <person name="Tanabe K."/>
        </authorList>
    </citation>
    <scope>NUCLEOTIDE SEQUENCE [LARGE SCALE GENOMIC DNA]</scope>
    <source>
        <strain evidence="3 4">B</strain>
    </source>
</reference>
<proteinExistence type="predicted"/>
<dbReference type="Gene3D" id="3.40.50.300">
    <property type="entry name" value="P-loop containing nucleotide triphosphate hydrolases"/>
    <property type="match status" value="3"/>
</dbReference>
<dbReference type="InterPro" id="IPR041679">
    <property type="entry name" value="DNA2/NAM7-like_C"/>
</dbReference>
<dbReference type="OMA" id="DSYQGCE"/>
<dbReference type="SUPFAM" id="SSF52540">
    <property type="entry name" value="P-loop containing nucleoside triphosphate hydrolases"/>
    <property type="match status" value="2"/>
</dbReference>
<organism evidence="3 4">
    <name type="scientific">Plasmodium cynomolgi (strain B)</name>
    <dbReference type="NCBI Taxonomy" id="1120755"/>
    <lineage>
        <taxon>Eukaryota</taxon>
        <taxon>Sar</taxon>
        <taxon>Alveolata</taxon>
        <taxon>Apicomplexa</taxon>
        <taxon>Aconoidasida</taxon>
        <taxon>Haemosporida</taxon>
        <taxon>Plasmodiidae</taxon>
        <taxon>Plasmodium</taxon>
        <taxon>Plasmodium (Plasmodium)</taxon>
    </lineage>
</organism>
<feature type="region of interest" description="Disordered" evidence="1">
    <location>
        <begin position="164"/>
        <end position="191"/>
    </location>
</feature>
<feature type="compositionally biased region" description="Acidic residues" evidence="1">
    <location>
        <begin position="553"/>
        <end position="582"/>
    </location>
</feature>
<dbReference type="VEuPathDB" id="PlasmoDB:PCYB_122890"/>
<protein>
    <recommendedName>
        <fullName evidence="2">DNA2/NAM7 helicase-like C-terminal domain-containing protein</fullName>
    </recommendedName>
</protein>
<name>K6VEN5_PLACD</name>
<dbReference type="PANTHER" id="PTHR10887:SF341">
    <property type="entry name" value="NFX1-TYPE ZINC FINGER-CONTAINING PROTEIN 1"/>
    <property type="match status" value="1"/>
</dbReference>
<dbReference type="RefSeq" id="XP_004223669.1">
    <property type="nucleotide sequence ID" value="XM_004223621.1"/>
</dbReference>
<dbReference type="InterPro" id="IPR047187">
    <property type="entry name" value="SF1_C_Upf1"/>
</dbReference>
<dbReference type="AlphaFoldDB" id="K6VEN5"/>
<dbReference type="OrthoDB" id="392140at2759"/>
<feature type="compositionally biased region" description="Basic and acidic residues" evidence="1">
    <location>
        <begin position="168"/>
        <end position="181"/>
    </location>
</feature>
<dbReference type="EMBL" id="DF157104">
    <property type="protein sequence ID" value="GAB67722.1"/>
    <property type="molecule type" value="Genomic_DNA"/>
</dbReference>
<feature type="region of interest" description="Disordered" evidence="1">
    <location>
        <begin position="537"/>
        <end position="585"/>
    </location>
</feature>
<dbReference type="Pfam" id="PF13087">
    <property type="entry name" value="AAA_12"/>
    <property type="match status" value="2"/>
</dbReference>
<dbReference type="PhylomeDB" id="K6VEN5"/>
<feature type="domain" description="DNA2/NAM7 helicase-like C-terminal" evidence="2">
    <location>
        <begin position="481"/>
        <end position="670"/>
    </location>
</feature>
<dbReference type="GO" id="GO:0031380">
    <property type="term" value="C:nuclear RNA-directed RNA polymerase complex"/>
    <property type="evidence" value="ECO:0007669"/>
    <property type="project" value="TreeGrafter"/>
</dbReference>
<keyword evidence="4" id="KW-1185">Reference proteome</keyword>
<evidence type="ECO:0000313" key="3">
    <source>
        <dbReference type="EMBL" id="GAB67722.1"/>
    </source>
</evidence>
<feature type="domain" description="DNA2/NAM7 helicase-like C-terminal" evidence="2">
    <location>
        <begin position="849"/>
        <end position="912"/>
    </location>
</feature>
<dbReference type="eggNOG" id="KOG1802">
    <property type="taxonomic scope" value="Eukaryota"/>
</dbReference>
<dbReference type="KEGG" id="pcy:PCYB_122890"/>
<dbReference type="PANTHER" id="PTHR10887">
    <property type="entry name" value="DNA2/NAM7 HELICASE FAMILY"/>
    <property type="match status" value="1"/>
</dbReference>
<dbReference type="Pfam" id="PF13245">
    <property type="entry name" value="AAA_19"/>
    <property type="match status" value="1"/>
</dbReference>
<dbReference type="GeneID" id="14694095"/>
<evidence type="ECO:0000313" key="4">
    <source>
        <dbReference type="Proteomes" id="UP000006319"/>
    </source>
</evidence>